<dbReference type="PANTHER" id="PTHR43491:SF1">
    <property type="entry name" value="UDP-N-ACETYL-D-MANNOSAMINE DEHYDROGENASE"/>
    <property type="match status" value="1"/>
</dbReference>
<organism evidence="5 6">
    <name type="scientific">Paenibacillus naphthalenovorans</name>
    <dbReference type="NCBI Taxonomy" id="162209"/>
    <lineage>
        <taxon>Bacteria</taxon>
        <taxon>Bacillati</taxon>
        <taxon>Bacillota</taxon>
        <taxon>Bacilli</taxon>
        <taxon>Bacillales</taxon>
        <taxon>Paenibacillaceae</taxon>
        <taxon>Paenibacillus</taxon>
    </lineage>
</organism>
<dbReference type="GO" id="GO:0000271">
    <property type="term" value="P:polysaccharide biosynthetic process"/>
    <property type="evidence" value="ECO:0007669"/>
    <property type="project" value="InterPro"/>
</dbReference>
<keyword evidence="6" id="KW-1185">Reference proteome</keyword>
<dbReference type="OrthoDB" id="9803238at2"/>
<evidence type="ECO:0000256" key="1">
    <source>
        <dbReference type="ARBA" id="ARBA00023002"/>
    </source>
</evidence>
<dbReference type="Pfam" id="PF03721">
    <property type="entry name" value="UDPG_MGDP_dh_N"/>
    <property type="match status" value="1"/>
</dbReference>
<dbReference type="PIRSF" id="PIRSF500136">
    <property type="entry name" value="UDP_ManNAc_DH"/>
    <property type="match status" value="1"/>
</dbReference>
<keyword evidence="1" id="KW-0560">Oxidoreductase</keyword>
<evidence type="ECO:0000313" key="5">
    <source>
        <dbReference type="EMBL" id="ALS21901.1"/>
    </source>
</evidence>
<proteinExistence type="inferred from homology"/>
<comment type="similarity">
    <text evidence="3">Belongs to the UDP-glucose/GDP-mannose dehydrogenase family.</text>
</comment>
<dbReference type="InterPro" id="IPR036291">
    <property type="entry name" value="NAD(P)-bd_dom_sf"/>
</dbReference>
<dbReference type="STRING" id="162209.IJ22_15250"/>
<dbReference type="InterPro" id="IPR001732">
    <property type="entry name" value="UDP-Glc/GDP-Man_DH_N"/>
</dbReference>
<evidence type="ECO:0000313" key="6">
    <source>
        <dbReference type="Proteomes" id="UP000061660"/>
    </source>
</evidence>
<dbReference type="InterPro" id="IPR028359">
    <property type="entry name" value="UDP_ManNAc/GlcNAc_DH"/>
</dbReference>
<dbReference type="GO" id="GO:0016616">
    <property type="term" value="F:oxidoreductase activity, acting on the CH-OH group of donors, NAD or NADP as acceptor"/>
    <property type="evidence" value="ECO:0007669"/>
    <property type="project" value="InterPro"/>
</dbReference>
<reference evidence="6" key="1">
    <citation type="submission" date="2015-12" db="EMBL/GenBank/DDBJ databases">
        <title>Complete genome sequences of two moderately thermophilic Paenibacillus species.</title>
        <authorList>
            <person name="Butler R.III."/>
            <person name="Wang J."/>
            <person name="Stark B.C."/>
            <person name="Pombert J.-F."/>
        </authorList>
    </citation>
    <scope>NUCLEOTIDE SEQUENCE [LARGE SCALE GENOMIC DNA]</scope>
    <source>
        <strain evidence="6">32O-Y</strain>
    </source>
</reference>
<dbReference type="InterPro" id="IPR008927">
    <property type="entry name" value="6-PGluconate_DH-like_C_sf"/>
</dbReference>
<evidence type="ECO:0000256" key="3">
    <source>
        <dbReference type="PIRNR" id="PIRNR000124"/>
    </source>
</evidence>
<gene>
    <name evidence="5" type="ORF">IJ22_15250</name>
</gene>
<dbReference type="InterPro" id="IPR017476">
    <property type="entry name" value="UDP-Glc/GDP-Man"/>
</dbReference>
<dbReference type="SUPFAM" id="SSF48179">
    <property type="entry name" value="6-phosphogluconate dehydrogenase C-terminal domain-like"/>
    <property type="match status" value="1"/>
</dbReference>
<dbReference type="NCBIfam" id="TIGR03026">
    <property type="entry name" value="NDP-sugDHase"/>
    <property type="match status" value="1"/>
</dbReference>
<accession>A0A0U2W3C9</accession>
<dbReference type="EMBL" id="CP013652">
    <property type="protein sequence ID" value="ALS21901.1"/>
    <property type="molecule type" value="Genomic_DNA"/>
</dbReference>
<dbReference type="InterPro" id="IPR014026">
    <property type="entry name" value="UDP-Glc/GDP-Man_DH_dimer"/>
</dbReference>
<dbReference type="RefSeq" id="WP_145862505.1">
    <property type="nucleotide sequence ID" value="NZ_CP013652.1"/>
</dbReference>
<dbReference type="PIRSF" id="PIRSF000124">
    <property type="entry name" value="UDPglc_GDPman_dh"/>
    <property type="match status" value="1"/>
</dbReference>
<dbReference type="Gene3D" id="3.40.50.720">
    <property type="entry name" value="NAD(P)-binding Rossmann-like Domain"/>
    <property type="match status" value="2"/>
</dbReference>
<dbReference type="Pfam" id="PF03720">
    <property type="entry name" value="UDPG_MGDP_dh_C"/>
    <property type="match status" value="1"/>
</dbReference>
<evidence type="ECO:0000259" key="4">
    <source>
        <dbReference type="SMART" id="SM00984"/>
    </source>
</evidence>
<evidence type="ECO:0000256" key="2">
    <source>
        <dbReference type="ARBA" id="ARBA00023027"/>
    </source>
</evidence>
<dbReference type="InterPro" id="IPR036220">
    <property type="entry name" value="UDP-Glc/GDP-Man_DH_C_sf"/>
</dbReference>
<dbReference type="GO" id="GO:0016628">
    <property type="term" value="F:oxidoreductase activity, acting on the CH-CH group of donors, NAD or NADP as acceptor"/>
    <property type="evidence" value="ECO:0007669"/>
    <property type="project" value="InterPro"/>
</dbReference>
<name>A0A0U2W3C9_9BACL</name>
<reference evidence="5 6" key="2">
    <citation type="journal article" date="2016" name="Genome Announc.">
        <title>Complete Genome Sequences of Two Interactive Moderate Thermophiles, Paenibacillus napthalenovorans 32O-Y and Paenibacillus sp. 32O-W.</title>
        <authorList>
            <person name="Butler R.R.III."/>
            <person name="Wang J."/>
            <person name="Stark B.C."/>
            <person name="Pombert J.F."/>
        </authorList>
    </citation>
    <scope>NUCLEOTIDE SEQUENCE [LARGE SCALE GENOMIC DNA]</scope>
    <source>
        <strain evidence="5 6">32O-Y</strain>
    </source>
</reference>
<keyword evidence="2" id="KW-0520">NAD</keyword>
<dbReference type="Proteomes" id="UP000061660">
    <property type="component" value="Chromosome"/>
</dbReference>
<dbReference type="SUPFAM" id="SSF52413">
    <property type="entry name" value="UDP-glucose/GDP-mannose dehydrogenase C-terminal domain"/>
    <property type="match status" value="1"/>
</dbReference>
<protein>
    <submittedName>
        <fullName evidence="5">UDP-N-acetyl-D-glucosamine dehydrogenase</fullName>
    </submittedName>
</protein>
<dbReference type="KEGG" id="pnp:IJ22_15250"/>
<sequence length="426" mass="47834">MNAAGKHTIAILGLGYVGLPLAQLFLQNGHVVYGIDVDARKVHKLVNRQSYLSDFTTKDIRNMFSANKFHVSTSFSEASHADAIIICVPTPLDKDFNPDLTYVREAINGILPHLHEGQLIVLESSTFPGTTEEELQPLIESTGLKVGKHVYLAYSPERIDPGAQRMQMREIPKVLGGVSEKCTALGKAVYESIFDRVVIVSSPKVAELTKILENCQRLINISFMNELAMMSEKLGINLWEAIEAASTKPYGFTPYYPGPGIGGHCIPVDPLYLKWRAKQFDVDLRFIDLAHQINEHMPAYVVQRVQQCLSAKKPLHENKVLVLGVTYKKDVNDLRESTAIPIIQQLLELGIKVNFHDPYIDEIQAGDHRLKRVSLTKRNIQQHDCVLILTDHSRIPYETLAANAWLVIDTRNATKQVKDRDNIVLI</sequence>
<dbReference type="SMART" id="SM00984">
    <property type="entry name" value="UDPG_MGDP_dh_C"/>
    <property type="match status" value="1"/>
</dbReference>
<feature type="domain" description="UDP-glucose/GDP-mannose dehydrogenase C-terminal" evidence="4">
    <location>
        <begin position="321"/>
        <end position="416"/>
    </location>
</feature>
<dbReference type="GO" id="GO:0051287">
    <property type="term" value="F:NAD binding"/>
    <property type="evidence" value="ECO:0007669"/>
    <property type="project" value="InterPro"/>
</dbReference>
<dbReference type="PANTHER" id="PTHR43491">
    <property type="entry name" value="UDP-N-ACETYL-D-MANNOSAMINE DEHYDROGENASE"/>
    <property type="match status" value="1"/>
</dbReference>
<dbReference type="SUPFAM" id="SSF51735">
    <property type="entry name" value="NAD(P)-binding Rossmann-fold domains"/>
    <property type="match status" value="1"/>
</dbReference>
<dbReference type="PATRIC" id="fig|162209.4.peg.1616"/>
<dbReference type="Pfam" id="PF00984">
    <property type="entry name" value="UDPG_MGDP_dh"/>
    <property type="match status" value="1"/>
</dbReference>
<dbReference type="InterPro" id="IPR014027">
    <property type="entry name" value="UDP-Glc/GDP-Man_DH_C"/>
</dbReference>
<dbReference type="AlphaFoldDB" id="A0A0U2W3C9"/>